<dbReference type="EMBL" id="JABSNW010000005">
    <property type="protein sequence ID" value="KAL2887381.1"/>
    <property type="molecule type" value="Genomic_DNA"/>
</dbReference>
<keyword evidence="4" id="KW-1185">Reference proteome</keyword>
<evidence type="ECO:0000256" key="2">
    <source>
        <dbReference type="SAM" id="SignalP"/>
    </source>
</evidence>
<comment type="caution">
    <text evidence="3">The sequence shown here is derived from an EMBL/GenBank/DDBJ whole genome shotgun (WGS) entry which is preliminary data.</text>
</comment>
<evidence type="ECO:0000313" key="4">
    <source>
        <dbReference type="Proteomes" id="UP001610728"/>
    </source>
</evidence>
<accession>A0ABR4MGI4</accession>
<keyword evidence="2" id="KW-0732">Signal</keyword>
<evidence type="ECO:0000313" key="3">
    <source>
        <dbReference type="EMBL" id="KAL2887381.1"/>
    </source>
</evidence>
<feature type="compositionally biased region" description="Acidic residues" evidence="1">
    <location>
        <begin position="190"/>
        <end position="204"/>
    </location>
</feature>
<sequence length="204" mass="23092">MYFFRFLPLSFLLIRVNADVLEDGGYRFEPLDNDGLCTVTSDFYSGGTQPLNKFKINNTDKTVTIHTMLNPLEEEHHGQLADSAIMAAVCRKYNLEPDNVSSVVFNTPKDPCLHLALNSYRWDHRSQIGEDGLIDAVITPTSNDWDLFSWCFPYAAIDRMLDRSVINQIRIQEGADSCLLTYGINPGGQNEEEAPEQNEEEPPQ</sequence>
<dbReference type="GeneID" id="98119114"/>
<gene>
    <name evidence="3" type="ORF">HOO65_050502</name>
</gene>
<organism evidence="3 4">
    <name type="scientific">Ceratocystis lukuohia</name>
    <dbReference type="NCBI Taxonomy" id="2019550"/>
    <lineage>
        <taxon>Eukaryota</taxon>
        <taxon>Fungi</taxon>
        <taxon>Dikarya</taxon>
        <taxon>Ascomycota</taxon>
        <taxon>Pezizomycotina</taxon>
        <taxon>Sordariomycetes</taxon>
        <taxon>Hypocreomycetidae</taxon>
        <taxon>Microascales</taxon>
        <taxon>Ceratocystidaceae</taxon>
        <taxon>Ceratocystis</taxon>
    </lineage>
</organism>
<dbReference type="RefSeq" id="XP_070858561.1">
    <property type="nucleotide sequence ID" value="XM_071000922.1"/>
</dbReference>
<feature type="signal peptide" evidence="2">
    <location>
        <begin position="1"/>
        <end position="18"/>
    </location>
</feature>
<protein>
    <submittedName>
        <fullName evidence="3">Uncharacterized protein</fullName>
    </submittedName>
</protein>
<reference evidence="3 4" key="1">
    <citation type="submission" date="2020-05" db="EMBL/GenBank/DDBJ databases">
        <title>Ceratocystis lukuohia genome.</title>
        <authorList>
            <person name="Harrington T.C."/>
            <person name="Kim K."/>
            <person name="Mayers C.G."/>
        </authorList>
    </citation>
    <scope>NUCLEOTIDE SEQUENCE [LARGE SCALE GENOMIC DNA]</scope>
    <source>
        <strain evidence="3 4">C4212</strain>
    </source>
</reference>
<feature type="chain" id="PRO_5045952396" evidence="2">
    <location>
        <begin position="19"/>
        <end position="204"/>
    </location>
</feature>
<feature type="region of interest" description="Disordered" evidence="1">
    <location>
        <begin position="183"/>
        <end position="204"/>
    </location>
</feature>
<name>A0ABR4MGI4_9PEZI</name>
<dbReference type="Proteomes" id="UP001610728">
    <property type="component" value="Unassembled WGS sequence"/>
</dbReference>
<proteinExistence type="predicted"/>
<evidence type="ECO:0000256" key="1">
    <source>
        <dbReference type="SAM" id="MobiDB-lite"/>
    </source>
</evidence>